<dbReference type="Pfam" id="PF02668">
    <property type="entry name" value="TauD"/>
    <property type="match status" value="1"/>
</dbReference>
<evidence type="ECO:0000256" key="3">
    <source>
        <dbReference type="ARBA" id="ARBA00005022"/>
    </source>
</evidence>
<evidence type="ECO:0000256" key="15">
    <source>
        <dbReference type="ARBA" id="ARBA00049334"/>
    </source>
</evidence>
<dbReference type="FunFam" id="3.60.130.10:FF:000001">
    <property type="entry name" value="Trimethyllysine dioxygenase, mitochondrial"/>
    <property type="match status" value="1"/>
</dbReference>
<evidence type="ECO:0000313" key="19">
    <source>
        <dbReference type="EMBL" id="KAA1108343.1"/>
    </source>
</evidence>
<organism evidence="19 20">
    <name type="scientific">Puccinia graminis f. sp. tritici</name>
    <dbReference type="NCBI Taxonomy" id="56615"/>
    <lineage>
        <taxon>Eukaryota</taxon>
        <taxon>Fungi</taxon>
        <taxon>Dikarya</taxon>
        <taxon>Basidiomycota</taxon>
        <taxon>Pucciniomycotina</taxon>
        <taxon>Pucciniomycetes</taxon>
        <taxon>Pucciniales</taxon>
        <taxon>Pucciniaceae</taxon>
        <taxon>Puccinia</taxon>
    </lineage>
</organism>
<dbReference type="PANTHER" id="PTHR10696">
    <property type="entry name" value="GAMMA-BUTYROBETAINE HYDROXYLASE-RELATED"/>
    <property type="match status" value="1"/>
</dbReference>
<feature type="region of interest" description="Disordered" evidence="16">
    <location>
        <begin position="60"/>
        <end position="79"/>
    </location>
</feature>
<dbReference type="InterPro" id="IPR010376">
    <property type="entry name" value="GBBH-like_N"/>
</dbReference>
<evidence type="ECO:0000259" key="18">
    <source>
        <dbReference type="Pfam" id="PF06155"/>
    </source>
</evidence>
<keyword evidence="8" id="KW-0223">Dioxygenase</keyword>
<dbReference type="GO" id="GO:0050353">
    <property type="term" value="F:trimethyllysine dioxygenase activity"/>
    <property type="evidence" value="ECO:0007669"/>
    <property type="project" value="UniProtKB-EC"/>
</dbReference>
<protein>
    <recommendedName>
        <fullName evidence="5">trimethyllysine dioxygenase</fullName>
        <ecNumber evidence="5">1.14.11.8</ecNumber>
    </recommendedName>
    <alternativeName>
        <fullName evidence="12">Epsilon-trimethyllysine 2-oxoglutarate dioxygenase</fullName>
    </alternativeName>
    <alternativeName>
        <fullName evidence="11">TML hydroxylase</fullName>
    </alternativeName>
    <alternativeName>
        <fullName evidence="13">TML-alpha-ketoglutarate dioxygenase</fullName>
    </alternativeName>
</protein>
<dbReference type="Pfam" id="PF06155">
    <property type="entry name" value="GBBH-like_N"/>
    <property type="match status" value="1"/>
</dbReference>
<sequence length="510" mass="57175">MVQSLLSLSQSIVRSGVAKRKPTVGRPQPSRRQASLIPAVRRARHHCRSTSPPLIVNLCRSSGYPDNPKAPGPGQQSGSIRAFSLTSASTIRLPQEPSAAHSAIPESISKSIGYQLDHLGLLVQFDKDRSSKFDHIWLRDNCRCEKCFHAHTKQRLLDTYEIPLDIQPTRVDLEGEGFSLTWPDGHKSLIQLSFLLQHAYDPPLAPSSPSSSTQTPTSEKYLWDKAIANCLPSVSFNDLFSQDQATWKGDLYVLEWLRKIEKYGFCLVDDVPPTPEATADLLKRIAFIRETHYGTLWDFTADLQHGDTAYTDLALGAHTDTTYFSDPIGLQLFHLLSPPSSHEGGKSLLVDGFAAAAKLKVECREAYELLSEEPIETHASGGVDVAFRPVLPQPVFSHHPHTGELTIIRWNPDDRLPLNPRSAGRVKQLYLAFREWEKIIKSEEMELWTQMKMGQALIFDNHRVLHGRSSFKGSRRLCGGYVNGDDYRSRLRSLEQRLLSRSPGSTNHQA</sequence>
<evidence type="ECO:0000256" key="5">
    <source>
        <dbReference type="ARBA" id="ARBA00012267"/>
    </source>
</evidence>
<keyword evidence="7" id="KW-0124">Carnitine biosynthesis</keyword>
<comment type="catalytic activity">
    <reaction evidence="15">
        <text>N(6),N(6),N(6)-trimethyl-L-lysine + 2-oxoglutarate + O2 = (3S)-3-hydroxy-N(6),N(6),N(6)-trimethyl-L-lysine + succinate + CO2</text>
        <dbReference type="Rhea" id="RHEA:14181"/>
        <dbReference type="ChEBI" id="CHEBI:15379"/>
        <dbReference type="ChEBI" id="CHEBI:16526"/>
        <dbReference type="ChEBI" id="CHEBI:16810"/>
        <dbReference type="ChEBI" id="CHEBI:30031"/>
        <dbReference type="ChEBI" id="CHEBI:58100"/>
        <dbReference type="ChEBI" id="CHEBI:141499"/>
        <dbReference type="EC" id="1.14.11.8"/>
    </reaction>
</comment>
<name>A0A5B0Q5G2_PUCGR</name>
<evidence type="ECO:0000256" key="6">
    <source>
        <dbReference type="ARBA" id="ARBA00022723"/>
    </source>
</evidence>
<evidence type="ECO:0000256" key="7">
    <source>
        <dbReference type="ARBA" id="ARBA00022873"/>
    </source>
</evidence>
<dbReference type="GO" id="GO:0005506">
    <property type="term" value="F:iron ion binding"/>
    <property type="evidence" value="ECO:0007669"/>
    <property type="project" value="InterPro"/>
</dbReference>
<dbReference type="AlphaFoldDB" id="A0A5B0Q5G2"/>
<dbReference type="SUPFAM" id="SSF51197">
    <property type="entry name" value="Clavaminate synthase-like"/>
    <property type="match status" value="1"/>
</dbReference>
<dbReference type="InterPro" id="IPR042098">
    <property type="entry name" value="TauD-like_sf"/>
</dbReference>
<evidence type="ECO:0000256" key="9">
    <source>
        <dbReference type="ARBA" id="ARBA00023002"/>
    </source>
</evidence>
<evidence type="ECO:0000313" key="20">
    <source>
        <dbReference type="Proteomes" id="UP000324748"/>
    </source>
</evidence>
<evidence type="ECO:0000256" key="16">
    <source>
        <dbReference type="SAM" id="MobiDB-lite"/>
    </source>
</evidence>
<dbReference type="CDD" id="cd00250">
    <property type="entry name" value="CAS_like"/>
    <property type="match status" value="1"/>
</dbReference>
<comment type="caution">
    <text evidence="19">The sequence shown here is derived from an EMBL/GenBank/DDBJ whole genome shotgun (WGS) entry which is preliminary data.</text>
</comment>
<keyword evidence="10" id="KW-0408">Iron</keyword>
<accession>A0A5B0Q5G2</accession>
<comment type="pathway">
    <text evidence="3">Amine and polyamine biosynthesis; carnitine biosynthesis.</text>
</comment>
<dbReference type="InterPro" id="IPR038492">
    <property type="entry name" value="GBBH-like_N_sf"/>
</dbReference>
<evidence type="ECO:0000256" key="12">
    <source>
        <dbReference type="ARBA" id="ARBA00031778"/>
    </source>
</evidence>
<proteinExistence type="inferred from homology"/>
<evidence type="ECO:0000256" key="4">
    <source>
        <dbReference type="ARBA" id="ARBA00008654"/>
    </source>
</evidence>
<reference evidence="19 20" key="1">
    <citation type="submission" date="2019-05" db="EMBL/GenBank/DDBJ databases">
        <title>Emergence of the Ug99 lineage of the wheat stem rust pathogen through somatic hybridization.</title>
        <authorList>
            <person name="Li F."/>
            <person name="Upadhyaya N.M."/>
            <person name="Sperschneider J."/>
            <person name="Matny O."/>
            <person name="Nguyen-Phuc H."/>
            <person name="Mago R."/>
            <person name="Raley C."/>
            <person name="Miller M.E."/>
            <person name="Silverstein K.A.T."/>
            <person name="Henningsen E."/>
            <person name="Hirsch C.D."/>
            <person name="Visser B."/>
            <person name="Pretorius Z.A."/>
            <person name="Steffenson B.J."/>
            <person name="Schwessinger B."/>
            <person name="Dodds P.N."/>
            <person name="Figueroa M."/>
        </authorList>
    </citation>
    <scope>NUCLEOTIDE SEQUENCE [LARGE SCALE GENOMIC DNA]</scope>
    <source>
        <strain evidence="19">21-0</strain>
    </source>
</reference>
<evidence type="ECO:0000256" key="10">
    <source>
        <dbReference type="ARBA" id="ARBA00023004"/>
    </source>
</evidence>
<dbReference type="Proteomes" id="UP000324748">
    <property type="component" value="Unassembled WGS sequence"/>
</dbReference>
<evidence type="ECO:0000256" key="8">
    <source>
        <dbReference type="ARBA" id="ARBA00022964"/>
    </source>
</evidence>
<gene>
    <name evidence="19" type="ORF">PGT21_008853</name>
</gene>
<keyword evidence="6" id="KW-0479">Metal-binding</keyword>
<dbReference type="FunFam" id="3.30.2020.30:FF:000002">
    <property type="entry name" value="Putative gamma-butyrobetaine dioxygenase"/>
    <property type="match status" value="1"/>
</dbReference>
<dbReference type="GO" id="GO:0005739">
    <property type="term" value="C:mitochondrion"/>
    <property type="evidence" value="ECO:0007669"/>
    <property type="project" value="TreeGrafter"/>
</dbReference>
<evidence type="ECO:0000256" key="2">
    <source>
        <dbReference type="ARBA" id="ARBA00001961"/>
    </source>
</evidence>
<dbReference type="EC" id="1.14.11.8" evidence="5"/>
<keyword evidence="20" id="KW-1185">Reference proteome</keyword>
<evidence type="ECO:0000256" key="14">
    <source>
        <dbReference type="ARBA" id="ARBA00046008"/>
    </source>
</evidence>
<dbReference type="UniPathway" id="UPA00118"/>
<dbReference type="NCBIfam" id="TIGR02410">
    <property type="entry name" value="carnitine_TMLD"/>
    <property type="match status" value="1"/>
</dbReference>
<dbReference type="InterPro" id="IPR003819">
    <property type="entry name" value="TauD/TfdA-like"/>
</dbReference>
<keyword evidence="9" id="KW-0560">Oxidoreductase</keyword>
<comment type="similarity">
    <text evidence="4">Belongs to the gamma-BBH/TMLD family.</text>
</comment>
<dbReference type="GO" id="GO:0045329">
    <property type="term" value="P:carnitine biosynthetic process"/>
    <property type="evidence" value="ECO:0007669"/>
    <property type="project" value="UniProtKB-UniPathway"/>
</dbReference>
<dbReference type="PANTHER" id="PTHR10696:SF51">
    <property type="entry name" value="TRIMETHYLLYSINE DIOXYGENASE, MITOCHONDRIAL"/>
    <property type="match status" value="1"/>
</dbReference>
<evidence type="ECO:0000259" key="17">
    <source>
        <dbReference type="Pfam" id="PF02668"/>
    </source>
</evidence>
<comment type="function">
    <text evidence="14">Converts trimethyllysine (TML) into hydroxytrimethyllysine (HTML).</text>
</comment>
<evidence type="ECO:0000256" key="11">
    <source>
        <dbReference type="ARBA" id="ARBA00030363"/>
    </source>
</evidence>
<dbReference type="InterPro" id="IPR050411">
    <property type="entry name" value="AlphaKG_dependent_hydroxylases"/>
</dbReference>
<dbReference type="OrthoDB" id="408743at2759"/>
<comment type="cofactor">
    <cofactor evidence="1">
        <name>Fe(2+)</name>
        <dbReference type="ChEBI" id="CHEBI:29033"/>
    </cofactor>
</comment>
<dbReference type="InterPro" id="IPR012776">
    <property type="entry name" value="Trimethyllysine_dOase"/>
</dbReference>
<dbReference type="Gene3D" id="3.30.2020.30">
    <property type="match status" value="1"/>
</dbReference>
<evidence type="ECO:0000256" key="1">
    <source>
        <dbReference type="ARBA" id="ARBA00001954"/>
    </source>
</evidence>
<feature type="domain" description="Gamma-butyrobetaine hydroxylase-like N-terminal" evidence="18">
    <location>
        <begin position="120"/>
        <end position="190"/>
    </location>
</feature>
<dbReference type="Gene3D" id="3.60.130.10">
    <property type="entry name" value="Clavaminate synthase-like"/>
    <property type="match status" value="1"/>
</dbReference>
<comment type="cofactor">
    <cofactor evidence="2">
        <name>L-ascorbate</name>
        <dbReference type="ChEBI" id="CHEBI:38290"/>
    </cofactor>
</comment>
<evidence type="ECO:0000256" key="13">
    <source>
        <dbReference type="ARBA" id="ARBA00032283"/>
    </source>
</evidence>
<dbReference type="EMBL" id="VSWC01000028">
    <property type="protein sequence ID" value="KAA1108343.1"/>
    <property type="molecule type" value="Genomic_DNA"/>
</dbReference>
<feature type="domain" description="TauD/TfdA-like" evidence="17">
    <location>
        <begin position="255"/>
        <end position="481"/>
    </location>
</feature>